<proteinExistence type="predicted"/>
<dbReference type="Proteomes" id="UP001214530">
    <property type="component" value="Chromosome"/>
</dbReference>
<evidence type="ECO:0000313" key="2">
    <source>
        <dbReference type="Proteomes" id="UP001214530"/>
    </source>
</evidence>
<reference evidence="1" key="1">
    <citation type="submission" date="2023-03" db="EMBL/GenBank/DDBJ databases">
        <title>Andean soil-derived lignocellulolytic bacterial consortium as a source of novel taxa and putative plastic-active enzymes.</title>
        <authorList>
            <person name="Diaz-Garcia L."/>
            <person name="Chuvochina M."/>
            <person name="Feuerriegel G."/>
            <person name="Bunk B."/>
            <person name="Sproer C."/>
            <person name="Streit W.R."/>
            <person name="Rodriguez L.M."/>
            <person name="Overmann J."/>
            <person name="Jimenez D.J."/>
        </authorList>
    </citation>
    <scope>NUCLEOTIDE SEQUENCE</scope>
    <source>
        <strain evidence="1">MAG 3858</strain>
    </source>
</reference>
<evidence type="ECO:0000313" key="1">
    <source>
        <dbReference type="EMBL" id="WEK20455.1"/>
    </source>
</evidence>
<protein>
    <submittedName>
        <fullName evidence="1">Uncharacterized protein</fullName>
    </submittedName>
</protein>
<name>A0AAJ5WBB1_9SPHI</name>
<dbReference type="EMBL" id="CP119313">
    <property type="protein sequence ID" value="WEK20455.1"/>
    <property type="molecule type" value="Genomic_DNA"/>
</dbReference>
<sequence>MSFRTELAKIALPQINSQTLVLFEEMTEEIDLFDTAVAEYDGVILQLLFPNPAAGYPKFQLLKTDIDLSEPTSYFNNESGETDLTVGEVILLVNVYIQASEEAYKRKWNNSG</sequence>
<gene>
    <name evidence="1" type="ORF">P0Y49_04800</name>
</gene>
<accession>A0AAJ5WBB1</accession>
<dbReference type="AlphaFoldDB" id="A0AAJ5WBB1"/>
<organism evidence="1 2">
    <name type="scientific">Candidatus Pedobacter colombiensis</name>
    <dbReference type="NCBI Taxonomy" id="3121371"/>
    <lineage>
        <taxon>Bacteria</taxon>
        <taxon>Pseudomonadati</taxon>
        <taxon>Bacteroidota</taxon>
        <taxon>Sphingobacteriia</taxon>
        <taxon>Sphingobacteriales</taxon>
        <taxon>Sphingobacteriaceae</taxon>
        <taxon>Pedobacter</taxon>
    </lineage>
</organism>